<dbReference type="InterPro" id="IPR000073">
    <property type="entry name" value="AB_hydrolase_1"/>
</dbReference>
<accession>A0A1X1TMZ3</accession>
<keyword evidence="2" id="KW-1185">Reference proteome</keyword>
<dbReference type="PANTHER" id="PTHR37017:SF11">
    <property type="entry name" value="ESTERASE_LIPASE_THIOESTERASE DOMAIN-CONTAINING PROTEIN"/>
    <property type="match status" value="1"/>
</dbReference>
<sequence length="231" mass="24757">MHAADCWDLLTAELAKAAPALRVLTVDLPGRRTKPGDLNNARIADWADSVVADINAAGFGDVVVAGHSIAGLTVPKVIAKLGPERVCEIIFIAAVIPTQGWSSLSRVPAPLVPLTRLAASAGKPIQMPGAVARLVLCNGMTRAQRRVALSKLHPESSKILIEAVDRSDMPTTVRRTWIMTGKDRTLSPRRQHDCIDALGGVDTLLCIDTCHDAMISEPKRLAAILAERCRL</sequence>
<dbReference type="GO" id="GO:0003824">
    <property type="term" value="F:catalytic activity"/>
    <property type="evidence" value="ECO:0007669"/>
    <property type="project" value="UniProtKB-ARBA"/>
</dbReference>
<dbReference type="Gene3D" id="3.40.50.1820">
    <property type="entry name" value="alpha/beta hydrolase"/>
    <property type="match status" value="1"/>
</dbReference>
<evidence type="ECO:0000313" key="2">
    <source>
        <dbReference type="Proteomes" id="UP000467385"/>
    </source>
</evidence>
<dbReference type="InterPro" id="IPR029058">
    <property type="entry name" value="AB_hydrolase_fold"/>
</dbReference>
<name>A0A1X1TMZ3_9MYCO</name>
<dbReference type="Pfam" id="PF12697">
    <property type="entry name" value="Abhydrolase_6"/>
    <property type="match status" value="1"/>
</dbReference>
<dbReference type="Proteomes" id="UP000467385">
    <property type="component" value="Chromosome"/>
</dbReference>
<dbReference type="EMBL" id="AP022613">
    <property type="protein sequence ID" value="BBZ38858.1"/>
    <property type="molecule type" value="Genomic_DNA"/>
</dbReference>
<dbReference type="STRING" id="44010.AWC00_05485"/>
<gene>
    <name evidence="1" type="ORF">MCNS_19210</name>
</gene>
<organism evidence="1 2">
    <name type="scientific">Mycobacterium conspicuum</name>
    <dbReference type="NCBI Taxonomy" id="44010"/>
    <lineage>
        <taxon>Bacteria</taxon>
        <taxon>Bacillati</taxon>
        <taxon>Actinomycetota</taxon>
        <taxon>Actinomycetes</taxon>
        <taxon>Mycobacteriales</taxon>
        <taxon>Mycobacteriaceae</taxon>
        <taxon>Mycobacterium</taxon>
    </lineage>
</organism>
<protein>
    <submittedName>
        <fullName evidence="1">Uncharacterized protein</fullName>
    </submittedName>
</protein>
<dbReference type="InterPro" id="IPR052897">
    <property type="entry name" value="Sec-Metab_Biosynth_Hydrolase"/>
</dbReference>
<dbReference type="SUPFAM" id="SSF53474">
    <property type="entry name" value="alpha/beta-Hydrolases"/>
    <property type="match status" value="1"/>
</dbReference>
<reference evidence="1 2" key="1">
    <citation type="journal article" date="2019" name="Emerg. Microbes Infect.">
        <title>Comprehensive subspecies identification of 175 nontuberculous mycobacteria species based on 7547 genomic profiles.</title>
        <authorList>
            <person name="Matsumoto Y."/>
            <person name="Kinjo T."/>
            <person name="Motooka D."/>
            <person name="Nabeya D."/>
            <person name="Jung N."/>
            <person name="Uechi K."/>
            <person name="Horii T."/>
            <person name="Iida T."/>
            <person name="Fujita J."/>
            <person name="Nakamura S."/>
        </authorList>
    </citation>
    <scope>NUCLEOTIDE SEQUENCE [LARGE SCALE GENOMIC DNA]</scope>
    <source>
        <strain evidence="1 2">JCM 14738</strain>
    </source>
</reference>
<dbReference type="AlphaFoldDB" id="A0A1X1TMZ3"/>
<dbReference type="PANTHER" id="PTHR37017">
    <property type="entry name" value="AB HYDROLASE-1 DOMAIN-CONTAINING PROTEIN-RELATED"/>
    <property type="match status" value="1"/>
</dbReference>
<proteinExistence type="predicted"/>
<evidence type="ECO:0000313" key="1">
    <source>
        <dbReference type="EMBL" id="BBZ38858.1"/>
    </source>
</evidence>